<dbReference type="SUPFAM" id="SSF52540">
    <property type="entry name" value="P-loop containing nucleoside triphosphate hydrolases"/>
    <property type="match status" value="1"/>
</dbReference>
<evidence type="ECO:0000256" key="3">
    <source>
        <dbReference type="ARBA" id="ARBA00022967"/>
    </source>
</evidence>
<name>A0A9D2MNR1_9FIRM</name>
<evidence type="ECO:0000256" key="2">
    <source>
        <dbReference type="ARBA" id="ARBA00022475"/>
    </source>
</evidence>
<reference evidence="7" key="1">
    <citation type="journal article" date="2021" name="PeerJ">
        <title>Extensive microbial diversity within the chicken gut microbiome revealed by metagenomics and culture.</title>
        <authorList>
            <person name="Gilroy R."/>
            <person name="Ravi A."/>
            <person name="Getino M."/>
            <person name="Pursley I."/>
            <person name="Horton D.L."/>
            <person name="Alikhan N.F."/>
            <person name="Baker D."/>
            <person name="Gharbi K."/>
            <person name="Hall N."/>
            <person name="Watson M."/>
            <person name="Adriaenssens E.M."/>
            <person name="Foster-Nyarko E."/>
            <person name="Jarju S."/>
            <person name="Secka A."/>
            <person name="Antonio M."/>
            <person name="Oren A."/>
            <person name="Chaudhuri R.R."/>
            <person name="La Ragione R."/>
            <person name="Hildebrand F."/>
            <person name="Pallen M.J."/>
        </authorList>
    </citation>
    <scope>NUCLEOTIDE SEQUENCE</scope>
    <source>
        <strain evidence="7">CHK192-8294</strain>
    </source>
</reference>
<sequence length="187" mass="20149">RIAIARALASNPKMLLCDEATSALDPTTTRSILKLIQDINQRLGITVVVITHEMAVVEEICTHVAILDHGHMVETGTVEEVFSNPKTEAGRKLVFPEGAHIDQFPVASVVRVVFNGGSSYEPLIASLAIDCGVKVNILGADTRNVNGKAFGSMLLGLPEDKTEAAKAMNYLRAQKDVTVEEVPDYHG</sequence>
<feature type="domain" description="NIL" evidence="6">
    <location>
        <begin position="106"/>
        <end position="182"/>
    </location>
</feature>
<comment type="caution">
    <text evidence="7">The sequence shown here is derived from an EMBL/GenBank/DDBJ whole genome shotgun (WGS) entry which is preliminary data.</text>
</comment>
<evidence type="ECO:0000313" key="7">
    <source>
        <dbReference type="EMBL" id="HJB81492.1"/>
    </source>
</evidence>
<dbReference type="EMBL" id="DWXO01000103">
    <property type="protein sequence ID" value="HJB81492.1"/>
    <property type="molecule type" value="Genomic_DNA"/>
</dbReference>
<dbReference type="SMART" id="SM00930">
    <property type="entry name" value="NIL"/>
    <property type="match status" value="1"/>
</dbReference>
<dbReference type="Pfam" id="PF09383">
    <property type="entry name" value="NIL"/>
    <property type="match status" value="1"/>
</dbReference>
<dbReference type="PANTHER" id="PTHR43166:SF30">
    <property type="entry name" value="METHIONINE IMPORT ATP-BINDING PROTEIN METN"/>
    <property type="match status" value="1"/>
</dbReference>
<dbReference type="GO" id="GO:0006865">
    <property type="term" value="P:amino acid transport"/>
    <property type="evidence" value="ECO:0007669"/>
    <property type="project" value="UniProtKB-KW"/>
</dbReference>
<dbReference type="InterPro" id="IPR018449">
    <property type="entry name" value="NIL_domain"/>
</dbReference>
<keyword evidence="7" id="KW-0067">ATP-binding</keyword>
<dbReference type="Gene3D" id="3.40.50.300">
    <property type="entry name" value="P-loop containing nucleotide triphosphate hydrolases"/>
    <property type="match status" value="1"/>
</dbReference>
<keyword evidence="3" id="KW-1278">Translocase</keyword>
<gene>
    <name evidence="7" type="ORF">H9712_10970</name>
</gene>
<keyword evidence="4" id="KW-0029">Amino-acid transport</keyword>
<evidence type="ECO:0000256" key="5">
    <source>
        <dbReference type="ARBA" id="ARBA00023136"/>
    </source>
</evidence>
<proteinExistence type="predicted"/>
<keyword evidence="5" id="KW-0472">Membrane</keyword>
<dbReference type="InterPro" id="IPR027417">
    <property type="entry name" value="P-loop_NTPase"/>
</dbReference>
<dbReference type="SUPFAM" id="SSF55021">
    <property type="entry name" value="ACT-like"/>
    <property type="match status" value="1"/>
</dbReference>
<dbReference type="AlphaFoldDB" id="A0A9D2MNR1"/>
<evidence type="ECO:0000256" key="1">
    <source>
        <dbReference type="ARBA" id="ARBA00022448"/>
    </source>
</evidence>
<feature type="non-terminal residue" evidence="7">
    <location>
        <position position="1"/>
    </location>
</feature>
<dbReference type="Proteomes" id="UP000823921">
    <property type="component" value="Unassembled WGS sequence"/>
</dbReference>
<dbReference type="InterPro" id="IPR050086">
    <property type="entry name" value="MetN_ABC_transporter-like"/>
</dbReference>
<evidence type="ECO:0000313" key="8">
    <source>
        <dbReference type="Proteomes" id="UP000823921"/>
    </source>
</evidence>
<accession>A0A9D2MNR1</accession>
<evidence type="ECO:0000256" key="4">
    <source>
        <dbReference type="ARBA" id="ARBA00022970"/>
    </source>
</evidence>
<dbReference type="Gene3D" id="3.30.70.260">
    <property type="match status" value="1"/>
</dbReference>
<keyword evidence="2" id="KW-1003">Cell membrane</keyword>
<dbReference type="InterPro" id="IPR045865">
    <property type="entry name" value="ACT-like_dom_sf"/>
</dbReference>
<organism evidence="7 8">
    <name type="scientific">Candidatus Flavonifractor intestinigallinarum</name>
    <dbReference type="NCBI Taxonomy" id="2838586"/>
    <lineage>
        <taxon>Bacteria</taxon>
        <taxon>Bacillati</taxon>
        <taxon>Bacillota</taxon>
        <taxon>Clostridia</taxon>
        <taxon>Eubacteriales</taxon>
        <taxon>Oscillospiraceae</taxon>
        <taxon>Flavonifractor</taxon>
    </lineage>
</organism>
<evidence type="ECO:0000259" key="6">
    <source>
        <dbReference type="SMART" id="SM00930"/>
    </source>
</evidence>
<keyword evidence="1" id="KW-0813">Transport</keyword>
<reference evidence="7" key="2">
    <citation type="submission" date="2021-04" db="EMBL/GenBank/DDBJ databases">
        <authorList>
            <person name="Gilroy R."/>
        </authorList>
    </citation>
    <scope>NUCLEOTIDE SEQUENCE</scope>
    <source>
        <strain evidence="7">CHK192-8294</strain>
    </source>
</reference>
<dbReference type="PANTHER" id="PTHR43166">
    <property type="entry name" value="AMINO ACID IMPORT ATP-BINDING PROTEIN"/>
    <property type="match status" value="1"/>
</dbReference>
<protein>
    <submittedName>
        <fullName evidence="7">Methionine ABC transporter ATP-binding protein</fullName>
    </submittedName>
</protein>
<dbReference type="GO" id="GO:0005524">
    <property type="term" value="F:ATP binding"/>
    <property type="evidence" value="ECO:0007669"/>
    <property type="project" value="UniProtKB-KW"/>
</dbReference>
<keyword evidence="7" id="KW-0547">Nucleotide-binding</keyword>